<feature type="domain" description="ER-bound oxygenase mpaB/mpaB'/Rubber oxygenase catalytic" evidence="2">
    <location>
        <begin position="55"/>
        <end position="231"/>
    </location>
</feature>
<dbReference type="InterPro" id="IPR018713">
    <property type="entry name" value="MPAB/Lcp_cat_dom"/>
</dbReference>
<name>A0A8J4EBM0_9ACTN</name>
<dbReference type="Pfam" id="PF09995">
    <property type="entry name" value="MPAB_Lcp_cat"/>
    <property type="match status" value="1"/>
</dbReference>
<comment type="caution">
    <text evidence="3">The sequence shown here is derived from an EMBL/GenBank/DDBJ whole genome shotgun (WGS) entry which is preliminary data.</text>
</comment>
<dbReference type="PANTHER" id="PTHR36124">
    <property type="match status" value="1"/>
</dbReference>
<gene>
    <name evidence="3" type="ORF">Voc01_037630</name>
</gene>
<sequence>MNVWVDRISALDPVKDHEEIYRISAGHEFPWDYTRALEFALFRTYCVPSISALLDATREFRDRPQRRYDDTALLMAEIAAHGYDSPRGKEALRVVNRMHGRYAISNDDMLYVLSTFVYDPVDWLDRYGWRPLTEAEKLAAFHYYREVGRRMGIRDIPSTFVEFRSFKSAYESSHFRFSETNRRVGEYTVGLFASWFPRFLRPLARLGVRSMLDPMMLNAFGFRPAPRWVTAVGGFSLKARARLLGWGRTVGVVRPRKVSRLAQEARNRTYPGYPTGYEPGDLGAPEPPADLDPQWLRSRS</sequence>
<protein>
    <submittedName>
        <fullName evidence="3">Peptidase</fullName>
    </submittedName>
</protein>
<dbReference type="PANTHER" id="PTHR36124:SF1">
    <property type="entry name" value="ER-BOUND OXYGENASE MPAB_MPAB'_RUBBER OXYGENASE CATALYTIC DOMAIN-CONTAINING PROTEIN"/>
    <property type="match status" value="1"/>
</dbReference>
<organism evidence="3 4">
    <name type="scientific">Virgisporangium ochraceum</name>
    <dbReference type="NCBI Taxonomy" id="65505"/>
    <lineage>
        <taxon>Bacteria</taxon>
        <taxon>Bacillati</taxon>
        <taxon>Actinomycetota</taxon>
        <taxon>Actinomycetes</taxon>
        <taxon>Micromonosporales</taxon>
        <taxon>Micromonosporaceae</taxon>
        <taxon>Virgisporangium</taxon>
    </lineage>
</organism>
<proteinExistence type="predicted"/>
<evidence type="ECO:0000313" key="3">
    <source>
        <dbReference type="EMBL" id="GIJ68846.1"/>
    </source>
</evidence>
<evidence type="ECO:0000313" key="4">
    <source>
        <dbReference type="Proteomes" id="UP000635606"/>
    </source>
</evidence>
<dbReference type="EMBL" id="BOPH01000050">
    <property type="protein sequence ID" value="GIJ68846.1"/>
    <property type="molecule type" value="Genomic_DNA"/>
</dbReference>
<evidence type="ECO:0000256" key="1">
    <source>
        <dbReference type="SAM" id="MobiDB-lite"/>
    </source>
</evidence>
<evidence type="ECO:0000259" key="2">
    <source>
        <dbReference type="Pfam" id="PF09995"/>
    </source>
</evidence>
<dbReference type="AlphaFoldDB" id="A0A8J4EBM0"/>
<dbReference type="RefSeq" id="WP_203928788.1">
    <property type="nucleotide sequence ID" value="NZ_BOPH01000050.1"/>
</dbReference>
<dbReference type="Proteomes" id="UP000635606">
    <property type="component" value="Unassembled WGS sequence"/>
</dbReference>
<feature type="region of interest" description="Disordered" evidence="1">
    <location>
        <begin position="269"/>
        <end position="300"/>
    </location>
</feature>
<reference evidence="3" key="1">
    <citation type="submission" date="2021-01" db="EMBL/GenBank/DDBJ databases">
        <title>Whole genome shotgun sequence of Virgisporangium ochraceum NBRC 16418.</title>
        <authorList>
            <person name="Komaki H."/>
            <person name="Tamura T."/>
        </authorList>
    </citation>
    <scope>NUCLEOTIDE SEQUENCE</scope>
    <source>
        <strain evidence="3">NBRC 16418</strain>
    </source>
</reference>
<accession>A0A8J4EBM0</accession>
<dbReference type="InterPro" id="IPR046366">
    <property type="entry name" value="MPAB"/>
</dbReference>
<dbReference type="GO" id="GO:0016491">
    <property type="term" value="F:oxidoreductase activity"/>
    <property type="evidence" value="ECO:0007669"/>
    <property type="project" value="InterPro"/>
</dbReference>
<keyword evidence="4" id="KW-1185">Reference proteome</keyword>